<organism evidence="2 3">
    <name type="scientific">Bradyrhizobium guangdongense</name>
    <dbReference type="NCBI Taxonomy" id="1325090"/>
    <lineage>
        <taxon>Bacteria</taxon>
        <taxon>Pseudomonadati</taxon>
        <taxon>Pseudomonadota</taxon>
        <taxon>Alphaproteobacteria</taxon>
        <taxon>Hyphomicrobiales</taxon>
        <taxon>Nitrobacteraceae</taxon>
        <taxon>Bradyrhizobium</taxon>
    </lineage>
</organism>
<name>A0AA88B7X2_9BRAD</name>
<dbReference type="EMBL" id="BMHC01000003">
    <property type="protein sequence ID" value="GGI23092.1"/>
    <property type="molecule type" value="Genomic_DNA"/>
</dbReference>
<dbReference type="AlphaFoldDB" id="A0AA88B7X2"/>
<keyword evidence="1" id="KW-1133">Transmembrane helix</keyword>
<keyword evidence="1" id="KW-0812">Transmembrane</keyword>
<evidence type="ECO:0000313" key="3">
    <source>
        <dbReference type="Proteomes" id="UP000625079"/>
    </source>
</evidence>
<gene>
    <name evidence="2" type="ORF">GCM10010987_22650</name>
</gene>
<dbReference type="Proteomes" id="UP000625079">
    <property type="component" value="Unassembled WGS sequence"/>
</dbReference>
<keyword evidence="1" id="KW-0472">Membrane</keyword>
<proteinExistence type="predicted"/>
<sequence length="73" mass="7759">MLGVLSCRVTPEMAMGFWLFVVVSIGSIPLAYAMARERGRSSNAWFWIAVVVGPLAPLALLILGNAKRPASAG</sequence>
<comment type="caution">
    <text evidence="2">The sequence shown here is derived from an EMBL/GenBank/DDBJ whole genome shotgun (WGS) entry which is preliminary data.</text>
</comment>
<evidence type="ECO:0000256" key="1">
    <source>
        <dbReference type="SAM" id="Phobius"/>
    </source>
</evidence>
<reference evidence="2" key="1">
    <citation type="journal article" date="2014" name="Int. J. Syst. Evol. Microbiol.">
        <title>Complete genome sequence of Corynebacterium casei LMG S-19264T (=DSM 44701T), isolated from a smear-ripened cheese.</title>
        <authorList>
            <consortium name="US DOE Joint Genome Institute (JGI-PGF)"/>
            <person name="Walter F."/>
            <person name="Albersmeier A."/>
            <person name="Kalinowski J."/>
            <person name="Ruckert C."/>
        </authorList>
    </citation>
    <scope>NUCLEOTIDE SEQUENCE</scope>
    <source>
        <strain evidence="2">CGMCC 1.15034</strain>
    </source>
</reference>
<evidence type="ECO:0000313" key="2">
    <source>
        <dbReference type="EMBL" id="GGI23092.1"/>
    </source>
</evidence>
<reference evidence="2" key="2">
    <citation type="submission" date="2022-12" db="EMBL/GenBank/DDBJ databases">
        <authorList>
            <person name="Sun Q."/>
            <person name="Zhou Y."/>
        </authorList>
    </citation>
    <scope>NUCLEOTIDE SEQUENCE</scope>
    <source>
        <strain evidence="2">CGMCC 1.15034</strain>
    </source>
</reference>
<accession>A0AA88B7X2</accession>
<feature type="transmembrane region" description="Helical" evidence="1">
    <location>
        <begin position="15"/>
        <end position="32"/>
    </location>
</feature>
<feature type="transmembrane region" description="Helical" evidence="1">
    <location>
        <begin position="44"/>
        <end position="63"/>
    </location>
</feature>
<protein>
    <submittedName>
        <fullName evidence="2">Uncharacterized protein</fullName>
    </submittedName>
</protein>